<organism evidence="4 5">
    <name type="scientific">Desmophyllum pertusum</name>
    <dbReference type="NCBI Taxonomy" id="174260"/>
    <lineage>
        <taxon>Eukaryota</taxon>
        <taxon>Metazoa</taxon>
        <taxon>Cnidaria</taxon>
        <taxon>Anthozoa</taxon>
        <taxon>Hexacorallia</taxon>
        <taxon>Scleractinia</taxon>
        <taxon>Caryophylliina</taxon>
        <taxon>Caryophylliidae</taxon>
        <taxon>Desmophyllum</taxon>
    </lineage>
</organism>
<dbReference type="AlphaFoldDB" id="A0A9W9ZRZ2"/>
<protein>
    <submittedName>
        <fullName evidence="4">Uncharacterized protein</fullName>
    </submittedName>
</protein>
<dbReference type="PANTHER" id="PTHR22906">
    <property type="entry name" value="PROPERDIN"/>
    <property type="match status" value="1"/>
</dbReference>
<dbReference type="Proteomes" id="UP001163046">
    <property type="component" value="Unassembled WGS sequence"/>
</dbReference>
<proteinExistence type="predicted"/>
<dbReference type="PRINTS" id="PR01705">
    <property type="entry name" value="TSP1REPEAT"/>
</dbReference>
<dbReference type="InterPro" id="IPR000884">
    <property type="entry name" value="TSP1_rpt"/>
</dbReference>
<evidence type="ECO:0000313" key="5">
    <source>
        <dbReference type="Proteomes" id="UP001163046"/>
    </source>
</evidence>
<evidence type="ECO:0000313" key="4">
    <source>
        <dbReference type="EMBL" id="KAJ7385868.1"/>
    </source>
</evidence>
<gene>
    <name evidence="4" type="ORF">OS493_013904</name>
</gene>
<dbReference type="PANTHER" id="PTHR22906:SF21">
    <property type="entry name" value="SEMA DOMAIN-CONTAINING PROTEIN"/>
    <property type="match status" value="1"/>
</dbReference>
<dbReference type="FunFam" id="2.20.100.10:FF:000001">
    <property type="entry name" value="semaphorin-5A isoform X1"/>
    <property type="match status" value="1"/>
</dbReference>
<dbReference type="Pfam" id="PF00090">
    <property type="entry name" value="TSP_1"/>
    <property type="match status" value="1"/>
</dbReference>
<dbReference type="SUPFAM" id="SSF82895">
    <property type="entry name" value="TSP-1 type 1 repeat"/>
    <property type="match status" value="1"/>
</dbReference>
<evidence type="ECO:0000256" key="1">
    <source>
        <dbReference type="ARBA" id="ARBA00022737"/>
    </source>
</evidence>
<dbReference type="OrthoDB" id="5966059at2759"/>
<accession>A0A9W9ZRZ2</accession>
<keyword evidence="2" id="KW-1015">Disulfide bond</keyword>
<reference evidence="4" key="1">
    <citation type="submission" date="2023-01" db="EMBL/GenBank/DDBJ databases">
        <title>Genome assembly of the deep-sea coral Lophelia pertusa.</title>
        <authorList>
            <person name="Herrera S."/>
            <person name="Cordes E."/>
        </authorList>
    </citation>
    <scope>NUCLEOTIDE SEQUENCE</scope>
    <source>
        <strain evidence="4">USNM1676648</strain>
        <tissue evidence="4">Polyp</tissue>
    </source>
</reference>
<keyword evidence="5" id="KW-1185">Reference proteome</keyword>
<keyword evidence="1" id="KW-0677">Repeat</keyword>
<feature type="region of interest" description="Disordered" evidence="3">
    <location>
        <begin position="1"/>
        <end position="37"/>
    </location>
</feature>
<name>A0A9W9ZRZ2_9CNID</name>
<evidence type="ECO:0000256" key="2">
    <source>
        <dbReference type="ARBA" id="ARBA00023157"/>
    </source>
</evidence>
<dbReference type="Gene3D" id="2.20.100.10">
    <property type="entry name" value="Thrombospondin type-1 (TSP1) repeat"/>
    <property type="match status" value="1"/>
</dbReference>
<dbReference type="InterPro" id="IPR052065">
    <property type="entry name" value="Compl_asym_regulator"/>
</dbReference>
<sequence>MADNSDDSDASSPDNSDVDDMPTGPVPCGEKRKKPDVWNEAKTNAAFVLPAEINGGYSPWGEWSTCSDTCGNGVQIRSRSCTAPPQRKGGKDCSRFGPSEETKTCNVTPCATGF</sequence>
<dbReference type="PROSITE" id="PS50092">
    <property type="entry name" value="TSP1"/>
    <property type="match status" value="1"/>
</dbReference>
<dbReference type="SMART" id="SM00209">
    <property type="entry name" value="TSP1"/>
    <property type="match status" value="1"/>
</dbReference>
<dbReference type="EMBL" id="MU825879">
    <property type="protein sequence ID" value="KAJ7385868.1"/>
    <property type="molecule type" value="Genomic_DNA"/>
</dbReference>
<comment type="caution">
    <text evidence="4">The sequence shown here is derived from an EMBL/GenBank/DDBJ whole genome shotgun (WGS) entry which is preliminary data.</text>
</comment>
<dbReference type="InterPro" id="IPR036383">
    <property type="entry name" value="TSP1_rpt_sf"/>
</dbReference>
<evidence type="ECO:0000256" key="3">
    <source>
        <dbReference type="SAM" id="MobiDB-lite"/>
    </source>
</evidence>